<dbReference type="EMBL" id="FMIK01000024">
    <property type="protein sequence ID" value="SCL92574.1"/>
    <property type="molecule type" value="Genomic_DNA"/>
</dbReference>
<dbReference type="Proteomes" id="UP000242164">
    <property type="component" value="Unassembled WGS sequence"/>
</dbReference>
<proteinExistence type="predicted"/>
<dbReference type="PANTHER" id="PTHR13693">
    <property type="entry name" value="CLASS II AMINOTRANSFERASE/8-AMINO-7-OXONONANOATE SYNTHASE"/>
    <property type="match status" value="1"/>
</dbReference>
<organism evidence="4 5">
    <name type="scientific">Bacillus cytotoxicus</name>
    <dbReference type="NCBI Taxonomy" id="580165"/>
    <lineage>
        <taxon>Bacteria</taxon>
        <taxon>Bacillati</taxon>
        <taxon>Bacillota</taxon>
        <taxon>Bacilli</taxon>
        <taxon>Bacillales</taxon>
        <taxon>Bacillaceae</taxon>
        <taxon>Bacillus</taxon>
        <taxon>Bacillus cereus group</taxon>
    </lineage>
</organism>
<dbReference type="Gene3D" id="3.40.640.10">
    <property type="entry name" value="Type I PLP-dependent aspartate aminotransferase-like (Major domain)"/>
    <property type="match status" value="1"/>
</dbReference>
<evidence type="ECO:0000256" key="1">
    <source>
        <dbReference type="ARBA" id="ARBA00001933"/>
    </source>
</evidence>
<dbReference type="SUPFAM" id="SSF53383">
    <property type="entry name" value="PLP-dependent transferases"/>
    <property type="match status" value="1"/>
</dbReference>
<dbReference type="InterPro" id="IPR050087">
    <property type="entry name" value="AON_synthase_class-II"/>
</dbReference>
<protein>
    <recommendedName>
        <fullName evidence="6">8-amino-7-oxononanoate synthase</fullName>
    </recommendedName>
</protein>
<keyword evidence="3" id="KW-0808">Transferase</keyword>
<name>A0AAX2CGQ6_9BACI</name>
<evidence type="ECO:0000313" key="4">
    <source>
        <dbReference type="EMBL" id="SCL92574.1"/>
    </source>
</evidence>
<reference evidence="4 5" key="1">
    <citation type="submission" date="2016-08" db="EMBL/GenBank/DDBJ databases">
        <authorList>
            <person name="Loux V."/>
            <person name="Rue O."/>
        </authorList>
    </citation>
    <scope>NUCLEOTIDE SEQUENCE [LARGE SCALE GENOMIC DNA]</scope>
    <source>
        <strain evidence="4 5">AFSSA_08CEB44bac</strain>
    </source>
</reference>
<dbReference type="RefSeq" id="WP_257645285.1">
    <property type="nucleotide sequence ID" value="NZ_CP024109.1"/>
</dbReference>
<evidence type="ECO:0000256" key="3">
    <source>
        <dbReference type="ARBA" id="ARBA00022679"/>
    </source>
</evidence>
<dbReference type="PANTHER" id="PTHR13693:SF3">
    <property type="entry name" value="LD36009P"/>
    <property type="match status" value="1"/>
</dbReference>
<dbReference type="GO" id="GO:0016740">
    <property type="term" value="F:transferase activity"/>
    <property type="evidence" value="ECO:0007669"/>
    <property type="project" value="UniProtKB-KW"/>
</dbReference>
<comment type="subunit">
    <text evidence="2">Homodimer.</text>
</comment>
<dbReference type="AlphaFoldDB" id="A0AAX2CGQ6"/>
<comment type="cofactor">
    <cofactor evidence="1">
        <name>pyridoxal 5'-phosphate</name>
        <dbReference type="ChEBI" id="CHEBI:597326"/>
    </cofactor>
</comment>
<gene>
    <name evidence="4" type="ORF">BCB44BAC_02080</name>
</gene>
<accession>A0AAX2CGQ6</accession>
<sequence length="41" mass="4670">MKKKYGAHLLVDDAHSIGVFGENGRGTCEHFGVESYRRYIQ</sequence>
<evidence type="ECO:0008006" key="6">
    <source>
        <dbReference type="Google" id="ProtNLM"/>
    </source>
</evidence>
<evidence type="ECO:0000313" key="5">
    <source>
        <dbReference type="Proteomes" id="UP000242164"/>
    </source>
</evidence>
<evidence type="ECO:0000256" key="2">
    <source>
        <dbReference type="ARBA" id="ARBA00011738"/>
    </source>
</evidence>
<comment type="caution">
    <text evidence="4">The sequence shown here is derived from an EMBL/GenBank/DDBJ whole genome shotgun (WGS) entry which is preliminary data.</text>
</comment>
<dbReference type="InterPro" id="IPR015421">
    <property type="entry name" value="PyrdxlP-dep_Trfase_major"/>
</dbReference>
<dbReference type="InterPro" id="IPR015424">
    <property type="entry name" value="PyrdxlP-dep_Trfase"/>
</dbReference>